<evidence type="ECO:0000313" key="2">
    <source>
        <dbReference type="EMBL" id="TDG24767.1"/>
    </source>
</evidence>
<proteinExistence type="predicted"/>
<reference evidence="2 3" key="1">
    <citation type="submission" date="2019-03" db="EMBL/GenBank/DDBJ databases">
        <title>Paraburkholderia sp. 4M-K11, isolated from subtropical forest soil.</title>
        <authorList>
            <person name="Gao Z.-H."/>
            <person name="Qiu L.-H."/>
        </authorList>
    </citation>
    <scope>NUCLEOTIDE SEQUENCE [LARGE SCALE GENOMIC DNA]</scope>
    <source>
        <strain evidence="2 3">4M-K11</strain>
    </source>
</reference>
<dbReference type="EMBL" id="SMRP01000003">
    <property type="protein sequence ID" value="TDG24767.1"/>
    <property type="molecule type" value="Genomic_DNA"/>
</dbReference>
<feature type="region of interest" description="Disordered" evidence="1">
    <location>
        <begin position="350"/>
        <end position="388"/>
    </location>
</feature>
<protein>
    <submittedName>
        <fullName evidence="2">Uncharacterized protein</fullName>
    </submittedName>
</protein>
<name>A0A4R5ME41_9BURK</name>
<comment type="caution">
    <text evidence="2">The sequence shown here is derived from an EMBL/GenBank/DDBJ whole genome shotgun (WGS) entry which is preliminary data.</text>
</comment>
<dbReference type="RefSeq" id="WP_133194602.1">
    <property type="nucleotide sequence ID" value="NZ_JBHUCW010000006.1"/>
</dbReference>
<sequence length="410" mass="43088">MSTFPLVQVEGALAIPRMRPLTRVPPPFGRDWALMPPHFSLRTELQALYAAFLRTVCLSAEAFRQACRWDLHRRFVPEPPRPAAAPVGDTLNAAQAQQAAADTLQHPAAGARAARTAARVERTPPSSHRLAATAIAIGGAVLLTWIVASHTQFGDGKDRTVLHTPASPVSSTDASVSARLSDERAQHDLTMSSAAGNNKDVAAPTTARAASAPAAALQPTATAASNATPSQAPASAPIIITPDALRAPTLAGAPATASPSKPATAVRPDYTGRTHASTPQRATLTPQATLTGDRAAKAANLAKSRQAADAREFTTYKEAGRHPAHDFAPHRSAPLVTTQRTHGMYSEAADYSPLQSSGTSSDDYPSLTTYAGTRTAPPPASRATVNVDNTEWVNHVSQRRVTEVPDSFAK</sequence>
<accession>A0A4R5ME41</accession>
<feature type="region of interest" description="Disordered" evidence="1">
    <location>
        <begin position="155"/>
        <end position="180"/>
    </location>
</feature>
<evidence type="ECO:0000313" key="3">
    <source>
        <dbReference type="Proteomes" id="UP000295722"/>
    </source>
</evidence>
<dbReference type="Proteomes" id="UP000295722">
    <property type="component" value="Unassembled WGS sequence"/>
</dbReference>
<gene>
    <name evidence="2" type="ORF">EYW47_09515</name>
</gene>
<keyword evidence="3" id="KW-1185">Reference proteome</keyword>
<dbReference type="OrthoDB" id="9033963at2"/>
<feature type="region of interest" description="Disordered" evidence="1">
    <location>
        <begin position="250"/>
        <end position="292"/>
    </location>
</feature>
<organism evidence="2 3">
    <name type="scientific">Paraburkholderia silviterrae</name>
    <dbReference type="NCBI Taxonomy" id="2528715"/>
    <lineage>
        <taxon>Bacteria</taxon>
        <taxon>Pseudomonadati</taxon>
        <taxon>Pseudomonadota</taxon>
        <taxon>Betaproteobacteria</taxon>
        <taxon>Burkholderiales</taxon>
        <taxon>Burkholderiaceae</taxon>
        <taxon>Paraburkholderia</taxon>
    </lineage>
</organism>
<dbReference type="AlphaFoldDB" id="A0A4R5ME41"/>
<feature type="compositionally biased region" description="Polar residues" evidence="1">
    <location>
        <begin position="274"/>
        <end position="290"/>
    </location>
</feature>
<feature type="compositionally biased region" description="Polar residues" evidence="1">
    <location>
        <begin position="353"/>
        <end position="372"/>
    </location>
</feature>
<feature type="region of interest" description="Disordered" evidence="1">
    <location>
        <begin position="188"/>
        <end position="207"/>
    </location>
</feature>
<evidence type="ECO:0000256" key="1">
    <source>
        <dbReference type="SAM" id="MobiDB-lite"/>
    </source>
</evidence>
<feature type="compositionally biased region" description="Low complexity" evidence="1">
    <location>
        <begin position="251"/>
        <end position="265"/>
    </location>
</feature>